<evidence type="ECO:0000256" key="10">
    <source>
        <dbReference type="SAM" id="Phobius"/>
    </source>
</evidence>
<keyword evidence="3" id="KW-1003">Cell membrane</keyword>
<dbReference type="EMBL" id="WMBQ01000002">
    <property type="protein sequence ID" value="MTD95310.1"/>
    <property type="molecule type" value="Genomic_DNA"/>
</dbReference>
<comment type="subcellular location">
    <subcellularLocation>
        <location evidence="1">Cell membrane</location>
        <topology evidence="1">Multi-pass membrane protein</topology>
    </subcellularLocation>
</comment>
<proteinExistence type="predicted"/>
<dbReference type="SUPFAM" id="SSF141868">
    <property type="entry name" value="EAL domain-like"/>
    <property type="match status" value="1"/>
</dbReference>
<dbReference type="PANTHER" id="PTHR33121:SF70">
    <property type="entry name" value="SIGNALING PROTEIN YKOW"/>
    <property type="match status" value="1"/>
</dbReference>
<dbReference type="InterPro" id="IPR001633">
    <property type="entry name" value="EAL_dom"/>
</dbReference>
<evidence type="ECO:0000256" key="5">
    <source>
        <dbReference type="ARBA" id="ARBA00022692"/>
    </source>
</evidence>
<evidence type="ECO:0000256" key="1">
    <source>
        <dbReference type="ARBA" id="ARBA00004651"/>
    </source>
</evidence>
<protein>
    <recommendedName>
        <fullName evidence="2">cyclic-guanylate-specific phosphodiesterase</fullName>
        <ecNumber evidence="2">3.1.4.52</ecNumber>
    </recommendedName>
</protein>
<reference evidence="12 13" key="1">
    <citation type="submission" date="2019-11" db="EMBL/GenBank/DDBJ databases">
        <title>Identification of a novel strain.</title>
        <authorList>
            <person name="Xu Q."/>
            <person name="Wang G."/>
        </authorList>
    </citation>
    <scope>NUCLEOTIDE SEQUENCE [LARGE SCALE GENOMIC DNA]</scope>
    <source>
        <strain evidence="13">xq</strain>
    </source>
</reference>
<dbReference type="GO" id="GO:0005886">
    <property type="term" value="C:plasma membrane"/>
    <property type="evidence" value="ECO:0007669"/>
    <property type="project" value="UniProtKB-SubCell"/>
</dbReference>
<dbReference type="InterPro" id="IPR035919">
    <property type="entry name" value="EAL_sf"/>
</dbReference>
<evidence type="ECO:0000256" key="9">
    <source>
        <dbReference type="ARBA" id="ARBA00034290"/>
    </source>
</evidence>
<dbReference type="Gene3D" id="3.20.20.450">
    <property type="entry name" value="EAL domain"/>
    <property type="match status" value="1"/>
</dbReference>
<dbReference type="PANTHER" id="PTHR33121">
    <property type="entry name" value="CYCLIC DI-GMP PHOSPHODIESTERASE PDEF"/>
    <property type="match status" value="1"/>
</dbReference>
<dbReference type="InterPro" id="IPR024744">
    <property type="entry name" value="CSS-motif_dom"/>
</dbReference>
<keyword evidence="7 10" id="KW-1133">Transmembrane helix</keyword>
<dbReference type="AlphaFoldDB" id="A0A6I3KN44"/>
<keyword evidence="4" id="KW-0973">c-di-GMP</keyword>
<evidence type="ECO:0000256" key="2">
    <source>
        <dbReference type="ARBA" id="ARBA00012282"/>
    </source>
</evidence>
<accession>A0A6I3KN44</accession>
<evidence type="ECO:0000256" key="3">
    <source>
        <dbReference type="ARBA" id="ARBA00022475"/>
    </source>
</evidence>
<comment type="catalytic activity">
    <reaction evidence="9">
        <text>3',3'-c-di-GMP + H2O = 5'-phosphoguanylyl(3'-&gt;5')guanosine + H(+)</text>
        <dbReference type="Rhea" id="RHEA:24902"/>
        <dbReference type="ChEBI" id="CHEBI:15377"/>
        <dbReference type="ChEBI" id="CHEBI:15378"/>
        <dbReference type="ChEBI" id="CHEBI:58754"/>
        <dbReference type="ChEBI" id="CHEBI:58805"/>
        <dbReference type="EC" id="3.1.4.52"/>
    </reaction>
</comment>
<evidence type="ECO:0000256" key="4">
    <source>
        <dbReference type="ARBA" id="ARBA00022636"/>
    </source>
</evidence>
<evidence type="ECO:0000256" key="8">
    <source>
        <dbReference type="ARBA" id="ARBA00023136"/>
    </source>
</evidence>
<keyword evidence="13" id="KW-1185">Reference proteome</keyword>
<dbReference type="GO" id="GO:0071111">
    <property type="term" value="F:cyclic-guanylate-specific phosphodiesterase activity"/>
    <property type="evidence" value="ECO:0007669"/>
    <property type="project" value="UniProtKB-EC"/>
</dbReference>
<keyword evidence="6" id="KW-0378">Hydrolase</keyword>
<keyword evidence="5 10" id="KW-0812">Transmembrane</keyword>
<dbReference type="EC" id="3.1.4.52" evidence="2"/>
<dbReference type="Pfam" id="PF12792">
    <property type="entry name" value="CSS-motif"/>
    <property type="match status" value="1"/>
</dbReference>
<dbReference type="Proteomes" id="UP000440694">
    <property type="component" value="Unassembled WGS sequence"/>
</dbReference>
<name>A0A6I3KN44_9HYPH</name>
<feature type="domain" description="EAL" evidence="11">
    <location>
        <begin position="275"/>
        <end position="525"/>
    </location>
</feature>
<dbReference type="RefSeq" id="WP_154739869.1">
    <property type="nucleotide sequence ID" value="NZ_WMBQ01000002.1"/>
</dbReference>
<dbReference type="CDD" id="cd01948">
    <property type="entry name" value="EAL"/>
    <property type="match status" value="1"/>
</dbReference>
<evidence type="ECO:0000313" key="12">
    <source>
        <dbReference type="EMBL" id="MTD95310.1"/>
    </source>
</evidence>
<feature type="transmembrane region" description="Helical" evidence="10">
    <location>
        <begin position="20"/>
        <end position="37"/>
    </location>
</feature>
<sequence length="535" mass="58692">MSAIVNALIAGRHRRLLRGVLWGAILAALLGLGYGFVHWQVRSFIRHDQRAELARINSIRTGVVDALRMLQRDATAVPCSRDFLAQMRRVAFLPDGLNEFLYAPGGRIECSTSQPSFEPPVLLAAPDIATTTSNDPSWRVDRDLASIGLAGVIGTIAQLGNFAVAIPPYTRYENESPWLHKELVSRGADGKVWSVAGDRGLFESLEAEKHPSLGAGLTTLTSSICDPAGPYCVASRANLFDWAKDWLPILSSTILLAALFAWVCANNIADWLARYWSFEARFTRGLNAQSIVVAYQPLVDLKTDDIVGVEVLARWRDVDGTLVAPNRFIDIVARSGRTGEFTQLVVDRAYAELSEHIGRDTPLEVSFNVFAPDFDSTDLLKIFVKFLGEPQRFRAAVELVENHDIDFESAQCTIEALAAAGVRTFIDDFGTGYSSIERVARLAVHGVKLDRSFAMSPPDSVMGRMLVQVIEIIKTTGRLIIVEGVETLARLNVLRATGLVDYVQGYVISRPLDINELTALLARGNAAWSIRPAAA</sequence>
<dbReference type="PROSITE" id="PS50883">
    <property type="entry name" value="EAL"/>
    <property type="match status" value="1"/>
</dbReference>
<evidence type="ECO:0000313" key="13">
    <source>
        <dbReference type="Proteomes" id="UP000440694"/>
    </source>
</evidence>
<evidence type="ECO:0000256" key="7">
    <source>
        <dbReference type="ARBA" id="ARBA00022989"/>
    </source>
</evidence>
<comment type="caution">
    <text evidence="12">The sequence shown here is derived from an EMBL/GenBank/DDBJ whole genome shotgun (WGS) entry which is preliminary data.</text>
</comment>
<evidence type="ECO:0000256" key="6">
    <source>
        <dbReference type="ARBA" id="ARBA00022801"/>
    </source>
</evidence>
<gene>
    <name evidence="12" type="ORF">GIW81_13305</name>
</gene>
<dbReference type="InterPro" id="IPR050706">
    <property type="entry name" value="Cyclic-di-GMP_PDE-like"/>
</dbReference>
<dbReference type="Pfam" id="PF00563">
    <property type="entry name" value="EAL"/>
    <property type="match status" value="1"/>
</dbReference>
<organism evidence="12 13">
    <name type="scientific">Hyphomicrobium album</name>
    <dbReference type="NCBI Taxonomy" id="2665159"/>
    <lineage>
        <taxon>Bacteria</taxon>
        <taxon>Pseudomonadati</taxon>
        <taxon>Pseudomonadota</taxon>
        <taxon>Alphaproteobacteria</taxon>
        <taxon>Hyphomicrobiales</taxon>
        <taxon>Hyphomicrobiaceae</taxon>
        <taxon>Hyphomicrobium</taxon>
    </lineage>
</organism>
<dbReference type="SMART" id="SM00052">
    <property type="entry name" value="EAL"/>
    <property type="match status" value="1"/>
</dbReference>
<keyword evidence="8 10" id="KW-0472">Membrane</keyword>
<evidence type="ECO:0000259" key="11">
    <source>
        <dbReference type="PROSITE" id="PS50883"/>
    </source>
</evidence>